<proteinExistence type="predicted"/>
<dbReference type="VEuPathDB" id="FungiDB:BO80DRAFT_148375"/>
<gene>
    <name evidence="2" type="ORF">BO80DRAFT_148375</name>
</gene>
<organism evidence="2 3">
    <name type="scientific">Aspergillus ibericus CBS 121593</name>
    <dbReference type="NCBI Taxonomy" id="1448316"/>
    <lineage>
        <taxon>Eukaryota</taxon>
        <taxon>Fungi</taxon>
        <taxon>Dikarya</taxon>
        <taxon>Ascomycota</taxon>
        <taxon>Pezizomycotina</taxon>
        <taxon>Eurotiomycetes</taxon>
        <taxon>Eurotiomycetidae</taxon>
        <taxon>Eurotiales</taxon>
        <taxon>Aspergillaceae</taxon>
        <taxon>Aspergillus</taxon>
        <taxon>Aspergillus subgen. Circumdati</taxon>
    </lineage>
</organism>
<name>A0A395GTH5_9EURO</name>
<dbReference type="RefSeq" id="XP_025573209.1">
    <property type="nucleotide sequence ID" value="XM_025713757.1"/>
</dbReference>
<dbReference type="AlphaFoldDB" id="A0A395GTH5"/>
<dbReference type="Proteomes" id="UP000249402">
    <property type="component" value="Unassembled WGS sequence"/>
</dbReference>
<feature type="signal peptide" evidence="1">
    <location>
        <begin position="1"/>
        <end position="16"/>
    </location>
</feature>
<protein>
    <recommendedName>
        <fullName evidence="4">Secreted protein</fullName>
    </recommendedName>
</protein>
<dbReference type="OrthoDB" id="10362152at2759"/>
<keyword evidence="1" id="KW-0732">Signal</keyword>
<evidence type="ECO:0008006" key="4">
    <source>
        <dbReference type="Google" id="ProtNLM"/>
    </source>
</evidence>
<keyword evidence="3" id="KW-1185">Reference proteome</keyword>
<evidence type="ECO:0000313" key="2">
    <source>
        <dbReference type="EMBL" id="RAK98881.1"/>
    </source>
</evidence>
<accession>A0A395GTH5</accession>
<reference evidence="2 3" key="1">
    <citation type="submission" date="2018-02" db="EMBL/GenBank/DDBJ databases">
        <title>The genomes of Aspergillus section Nigri reveals drivers in fungal speciation.</title>
        <authorList>
            <consortium name="DOE Joint Genome Institute"/>
            <person name="Vesth T.C."/>
            <person name="Nybo J."/>
            <person name="Theobald S."/>
            <person name="Brandl J."/>
            <person name="Frisvad J.C."/>
            <person name="Nielsen K.F."/>
            <person name="Lyhne E.K."/>
            <person name="Kogle M.E."/>
            <person name="Kuo A."/>
            <person name="Riley R."/>
            <person name="Clum A."/>
            <person name="Nolan M."/>
            <person name="Lipzen A."/>
            <person name="Salamov A."/>
            <person name="Henrissat B."/>
            <person name="Wiebenga A."/>
            <person name="De vries R.P."/>
            <person name="Grigoriev I.V."/>
            <person name="Mortensen U.H."/>
            <person name="Andersen M.R."/>
            <person name="Baker S.E."/>
        </authorList>
    </citation>
    <scope>NUCLEOTIDE SEQUENCE [LARGE SCALE GENOMIC DNA]</scope>
    <source>
        <strain evidence="2 3">CBS 121593</strain>
    </source>
</reference>
<evidence type="ECO:0000313" key="3">
    <source>
        <dbReference type="Proteomes" id="UP000249402"/>
    </source>
</evidence>
<sequence>MMFTIVVNLAHSWVLWVHIPENHEPRSNRGEIRPVWVSVDGSMEGRSTPFGSKAIVLRTRVRLLRSPTKCTRVKPCHNNIIIMPPISSDQRWMTQPRITQRSNRYGVRSTGAETIHPCSDAVTVMAAGCSWGHLLLDIKNLTGRMSIRTFHVSGWL</sequence>
<evidence type="ECO:0000256" key="1">
    <source>
        <dbReference type="SAM" id="SignalP"/>
    </source>
</evidence>
<feature type="chain" id="PRO_5017338375" description="Secreted protein" evidence="1">
    <location>
        <begin position="17"/>
        <end position="156"/>
    </location>
</feature>
<dbReference type="EMBL" id="KZ824450">
    <property type="protein sequence ID" value="RAK98881.1"/>
    <property type="molecule type" value="Genomic_DNA"/>
</dbReference>
<dbReference type="GeneID" id="37218622"/>